<dbReference type="GO" id="GO:0016020">
    <property type="term" value="C:membrane"/>
    <property type="evidence" value="ECO:0007669"/>
    <property type="project" value="TreeGrafter"/>
</dbReference>
<dbReference type="InterPro" id="IPR050187">
    <property type="entry name" value="Lipid_Phosphate_FormReg"/>
</dbReference>
<comment type="caution">
    <text evidence="3">The sequence shown here is derived from an EMBL/GenBank/DDBJ whole genome shotgun (WGS) entry which is preliminary data.</text>
</comment>
<feature type="region of interest" description="Disordered" evidence="1">
    <location>
        <begin position="153"/>
        <end position="197"/>
    </location>
</feature>
<dbReference type="PANTHER" id="PTHR12358:SF31">
    <property type="entry name" value="ACYLGLYCEROL KINASE, MITOCHONDRIAL"/>
    <property type="match status" value="1"/>
</dbReference>
<dbReference type="InterPro" id="IPR016064">
    <property type="entry name" value="NAD/diacylglycerol_kinase_sf"/>
</dbReference>
<accession>A0A4S4KNM8</accession>
<dbReference type="PANTHER" id="PTHR12358">
    <property type="entry name" value="SPHINGOSINE KINASE"/>
    <property type="match status" value="1"/>
</dbReference>
<dbReference type="Pfam" id="PF00781">
    <property type="entry name" value="DAGK_cat"/>
    <property type="match status" value="1"/>
</dbReference>
<dbReference type="GO" id="GO:0046512">
    <property type="term" value="P:sphingosine biosynthetic process"/>
    <property type="evidence" value="ECO:0007669"/>
    <property type="project" value="TreeGrafter"/>
</dbReference>
<protein>
    <recommendedName>
        <fullName evidence="2">DAGKc domain-containing protein</fullName>
    </recommendedName>
</protein>
<gene>
    <name evidence="3" type="ORF">EW026_g2646</name>
</gene>
<dbReference type="SUPFAM" id="SSF111331">
    <property type="entry name" value="NAD kinase/diacylglycerol kinase-like"/>
    <property type="match status" value="1"/>
</dbReference>
<reference evidence="3 4" key="1">
    <citation type="submission" date="2019-02" db="EMBL/GenBank/DDBJ databases">
        <title>Genome sequencing of the rare red list fungi Phlebia centrifuga.</title>
        <authorList>
            <person name="Buettner E."/>
            <person name="Kellner H."/>
        </authorList>
    </citation>
    <scope>NUCLEOTIDE SEQUENCE [LARGE SCALE GENOMIC DNA]</scope>
    <source>
        <strain evidence="3 4">DSM 108282</strain>
    </source>
</reference>
<evidence type="ECO:0000256" key="1">
    <source>
        <dbReference type="SAM" id="MobiDB-lite"/>
    </source>
</evidence>
<dbReference type="AlphaFoldDB" id="A0A4S4KNM8"/>
<dbReference type="Gene3D" id="2.60.200.40">
    <property type="match status" value="1"/>
</dbReference>
<feature type="compositionally biased region" description="Low complexity" evidence="1">
    <location>
        <begin position="180"/>
        <end position="190"/>
    </location>
</feature>
<proteinExistence type="predicted"/>
<dbReference type="Proteomes" id="UP000309038">
    <property type="component" value="Unassembled WGS sequence"/>
</dbReference>
<dbReference type="GO" id="GO:0016773">
    <property type="term" value="F:phosphotransferase activity, alcohol group as acceptor"/>
    <property type="evidence" value="ECO:0007669"/>
    <property type="project" value="UniProtKB-ARBA"/>
</dbReference>
<dbReference type="PROSITE" id="PS50146">
    <property type="entry name" value="DAGK"/>
    <property type="match status" value="1"/>
</dbReference>
<organism evidence="3 4">
    <name type="scientific">Hermanssonia centrifuga</name>
    <dbReference type="NCBI Taxonomy" id="98765"/>
    <lineage>
        <taxon>Eukaryota</taxon>
        <taxon>Fungi</taxon>
        <taxon>Dikarya</taxon>
        <taxon>Basidiomycota</taxon>
        <taxon>Agaricomycotina</taxon>
        <taxon>Agaricomycetes</taxon>
        <taxon>Polyporales</taxon>
        <taxon>Meruliaceae</taxon>
        <taxon>Hermanssonia</taxon>
    </lineage>
</organism>
<dbReference type="Gene3D" id="3.40.50.10330">
    <property type="entry name" value="Probable inorganic polyphosphate/atp-NAD kinase, domain 1"/>
    <property type="match status" value="1"/>
</dbReference>
<sequence>MSGDGLIHEVLNGFAKHADPIRAFRTPVAPIPTGSGNGTALNLLGLQEGADISAAALNIVKVMTIGFPMSTDVFSVTQGDNRVVSYMSQAIGLMAELDLGTEHLRFMGDKRFMYGFLRGVVQHRSCPVKVSIKVVESNKRKMISDLHSARSEATNRIKSLHRQPLQDVATDGGPKDTPSHESTTAAHTSSLPPLVHRDQPQGEGWIVFDKRFMFLYAGKGPFVSRDLMQFPVSHPDDGYIDVVIQEQTTRKGMLQGIDGAETGKNYWLETQHYFKAEAYRVEPHASDSYLSVDGERYPFEPYQVEVHRGLATLLSPYGSYNAEFSLPE</sequence>
<evidence type="ECO:0000313" key="3">
    <source>
        <dbReference type="EMBL" id="THG99776.1"/>
    </source>
</evidence>
<name>A0A4S4KNM8_9APHY</name>
<dbReference type="EMBL" id="SGPJ01000069">
    <property type="protein sequence ID" value="THG99776.1"/>
    <property type="molecule type" value="Genomic_DNA"/>
</dbReference>
<evidence type="ECO:0000313" key="4">
    <source>
        <dbReference type="Proteomes" id="UP000309038"/>
    </source>
</evidence>
<dbReference type="GO" id="GO:0001727">
    <property type="term" value="F:lipid kinase activity"/>
    <property type="evidence" value="ECO:0007669"/>
    <property type="project" value="UniProtKB-ARBA"/>
</dbReference>
<evidence type="ECO:0000259" key="2">
    <source>
        <dbReference type="PROSITE" id="PS50146"/>
    </source>
</evidence>
<dbReference type="InterPro" id="IPR017438">
    <property type="entry name" value="ATP-NAD_kinase_N"/>
</dbReference>
<dbReference type="GO" id="GO:0005737">
    <property type="term" value="C:cytoplasm"/>
    <property type="evidence" value="ECO:0007669"/>
    <property type="project" value="TreeGrafter"/>
</dbReference>
<keyword evidence="4" id="KW-1185">Reference proteome</keyword>
<feature type="domain" description="DAGKc" evidence="2">
    <location>
        <begin position="1"/>
        <end position="80"/>
    </location>
</feature>
<dbReference type="InterPro" id="IPR001206">
    <property type="entry name" value="Diacylglycerol_kinase_cat_dom"/>
</dbReference>